<feature type="transmembrane region" description="Helical" evidence="7">
    <location>
        <begin position="279"/>
        <end position="298"/>
    </location>
</feature>
<dbReference type="Gene3D" id="1.20.1110.10">
    <property type="entry name" value="Calcium-transporting ATPase, transmembrane domain"/>
    <property type="match status" value="2"/>
</dbReference>
<feature type="transmembrane region" description="Helical" evidence="7">
    <location>
        <begin position="86"/>
        <end position="104"/>
    </location>
</feature>
<dbReference type="InterPro" id="IPR050510">
    <property type="entry name" value="Cation_transp_ATPase_P-type"/>
</dbReference>
<evidence type="ECO:0000256" key="5">
    <source>
        <dbReference type="ARBA" id="ARBA00023136"/>
    </source>
</evidence>
<feature type="domain" description="Cation-transporting P-type ATPase N-terminal" evidence="8">
    <location>
        <begin position="30"/>
        <end position="103"/>
    </location>
</feature>
<dbReference type="GO" id="GO:0005524">
    <property type="term" value="F:ATP binding"/>
    <property type="evidence" value="ECO:0007669"/>
    <property type="project" value="InterPro"/>
</dbReference>
<keyword evidence="10" id="KW-1185">Reference proteome</keyword>
<feature type="transmembrane region" description="Helical" evidence="7">
    <location>
        <begin position="246"/>
        <end position="267"/>
    </location>
</feature>
<organism evidence="9 10">
    <name type="scientific">Halochromatium salexigens</name>
    <name type="common">Chromatium salexigens</name>
    <dbReference type="NCBI Taxonomy" id="49447"/>
    <lineage>
        <taxon>Bacteria</taxon>
        <taxon>Pseudomonadati</taxon>
        <taxon>Pseudomonadota</taxon>
        <taxon>Gammaproteobacteria</taxon>
        <taxon>Chromatiales</taxon>
        <taxon>Chromatiaceae</taxon>
        <taxon>Halochromatium</taxon>
    </lineage>
</organism>
<evidence type="ECO:0000259" key="8">
    <source>
        <dbReference type="SMART" id="SM00831"/>
    </source>
</evidence>
<evidence type="ECO:0000256" key="2">
    <source>
        <dbReference type="ARBA" id="ARBA00022475"/>
    </source>
</evidence>
<dbReference type="InterPro" id="IPR004014">
    <property type="entry name" value="ATPase_P-typ_cation-transptr_N"/>
</dbReference>
<feature type="region of interest" description="Disordered" evidence="6">
    <location>
        <begin position="1"/>
        <end position="26"/>
    </location>
</feature>
<dbReference type="PRINTS" id="PR00119">
    <property type="entry name" value="CATATPASE"/>
</dbReference>
<dbReference type="GO" id="GO:0022857">
    <property type="term" value="F:transmembrane transporter activity"/>
    <property type="evidence" value="ECO:0007669"/>
    <property type="project" value="UniProtKB-ARBA"/>
</dbReference>
<keyword evidence="5 7" id="KW-0472">Membrane</keyword>
<keyword evidence="2" id="KW-1003">Cell membrane</keyword>
<dbReference type="InterPro" id="IPR023298">
    <property type="entry name" value="ATPase_P-typ_TM_dom_sf"/>
</dbReference>
<reference evidence="9" key="2">
    <citation type="journal article" date="2020" name="Microorganisms">
        <title>Osmotic Adaptation and Compatible Solute Biosynthesis of Phototrophic Bacteria as Revealed from Genome Analyses.</title>
        <authorList>
            <person name="Imhoff J.F."/>
            <person name="Rahn T."/>
            <person name="Kunzel S."/>
            <person name="Keller A."/>
            <person name="Neulinger S.C."/>
        </authorList>
    </citation>
    <scope>NUCLEOTIDE SEQUENCE</scope>
    <source>
        <strain evidence="9">DSM 4395</strain>
    </source>
</reference>
<dbReference type="InterPro" id="IPR006068">
    <property type="entry name" value="ATPase_P-typ_cation-transptr_C"/>
</dbReference>
<dbReference type="Pfam" id="PF00689">
    <property type="entry name" value="Cation_ATPase_C"/>
    <property type="match status" value="1"/>
</dbReference>
<dbReference type="Proteomes" id="UP001296967">
    <property type="component" value="Unassembled WGS sequence"/>
</dbReference>
<evidence type="ECO:0000313" key="9">
    <source>
        <dbReference type="EMBL" id="MBK5931521.1"/>
    </source>
</evidence>
<evidence type="ECO:0000256" key="1">
    <source>
        <dbReference type="ARBA" id="ARBA00004651"/>
    </source>
</evidence>
<gene>
    <name evidence="9" type="ORF">CCR82_13590</name>
</gene>
<feature type="transmembrane region" description="Helical" evidence="7">
    <location>
        <begin position="360"/>
        <end position="377"/>
    </location>
</feature>
<dbReference type="InterPro" id="IPR001757">
    <property type="entry name" value="P_typ_ATPase"/>
</dbReference>
<comment type="caution">
    <text evidence="9">The sequence shown here is derived from an EMBL/GenBank/DDBJ whole genome shotgun (WGS) entry which is preliminary data.</text>
</comment>
<evidence type="ECO:0000256" key="3">
    <source>
        <dbReference type="ARBA" id="ARBA00022692"/>
    </source>
</evidence>
<dbReference type="SMART" id="SM00831">
    <property type="entry name" value="Cation_ATPase_N"/>
    <property type="match status" value="1"/>
</dbReference>
<dbReference type="SUPFAM" id="SSF56784">
    <property type="entry name" value="HAD-like"/>
    <property type="match status" value="1"/>
</dbReference>
<evidence type="ECO:0000256" key="7">
    <source>
        <dbReference type="SAM" id="Phobius"/>
    </source>
</evidence>
<accession>A0AAJ0UHP9</accession>
<keyword evidence="4 7" id="KW-1133">Transmembrane helix</keyword>
<feature type="transmembrane region" description="Helical" evidence="7">
    <location>
        <begin position="428"/>
        <end position="447"/>
    </location>
</feature>
<sequence length="469" mass="50909">MPETAQAQRHADHADDDRNAGDLESRQDEAWHQLEVEDALRALNSSRDGITDAFAHRRLETFGANQIGERREVSAWAVLLHQFTSPLIYVLLAALAATLAIGLITGEQRWVDAIVIGAVLMINSTAGPEHANGHLPEVYTGSDIEDWSDEELDEALGRVNVFARVEPIQKTRLVERLKANNEIVAVTGDGVNDAPALKAAHIGAAMGAGTDVAKEASDMVVTDNNFASVYHAVEEGRTAFRNVRMATFFLLSTGAAIVIMILTALGLNWPLPLLPAQILWLNVVTNGIADVALAFEPGEKALFRRPPRPPSEGVLDRILIERLVLVGLWLAAGSLGVFLWQWGFDVHSFAPGSEDNLTDARTAALTTMVLFQMVHVFNCRSEDVSLFRKSLFSNKVLFLGVLASLAVHVTAMYLPWTQQLLGLSGLDLNTWLWAGAVAATAIIVNELHKGLRPKRPRGAPAAGRQAALA</sequence>
<proteinExistence type="predicted"/>
<dbReference type="Gene3D" id="3.40.50.1000">
    <property type="entry name" value="HAD superfamily/HAD-like"/>
    <property type="match status" value="1"/>
</dbReference>
<dbReference type="EMBL" id="NHSF01000065">
    <property type="protein sequence ID" value="MBK5931521.1"/>
    <property type="molecule type" value="Genomic_DNA"/>
</dbReference>
<feature type="transmembrane region" description="Helical" evidence="7">
    <location>
        <begin position="397"/>
        <end position="416"/>
    </location>
</feature>
<name>A0AAJ0UHP9_HALSE</name>
<evidence type="ECO:0000256" key="4">
    <source>
        <dbReference type="ARBA" id="ARBA00022989"/>
    </source>
</evidence>
<dbReference type="Pfam" id="PF08282">
    <property type="entry name" value="Hydrolase_3"/>
    <property type="match status" value="1"/>
</dbReference>
<feature type="compositionally biased region" description="Basic and acidic residues" evidence="6">
    <location>
        <begin position="9"/>
        <end position="26"/>
    </location>
</feature>
<protein>
    <recommendedName>
        <fullName evidence="8">Cation-transporting P-type ATPase N-terminal domain-containing protein</fullName>
    </recommendedName>
</protein>
<keyword evidence="3 7" id="KW-0812">Transmembrane</keyword>
<dbReference type="GO" id="GO:0005886">
    <property type="term" value="C:plasma membrane"/>
    <property type="evidence" value="ECO:0007669"/>
    <property type="project" value="UniProtKB-SubCell"/>
</dbReference>
<dbReference type="PRINTS" id="PR00120">
    <property type="entry name" value="HATPASE"/>
</dbReference>
<evidence type="ECO:0000313" key="10">
    <source>
        <dbReference type="Proteomes" id="UP001296967"/>
    </source>
</evidence>
<dbReference type="PANTHER" id="PTHR43294:SF21">
    <property type="entry name" value="CATION TRANSPORTING ATPASE"/>
    <property type="match status" value="1"/>
</dbReference>
<dbReference type="GO" id="GO:0016887">
    <property type="term" value="F:ATP hydrolysis activity"/>
    <property type="evidence" value="ECO:0007669"/>
    <property type="project" value="InterPro"/>
</dbReference>
<comment type="subcellular location">
    <subcellularLocation>
        <location evidence="1">Cell membrane</location>
        <topology evidence="1">Multi-pass membrane protein</topology>
    </subcellularLocation>
</comment>
<dbReference type="InterPro" id="IPR023214">
    <property type="entry name" value="HAD_sf"/>
</dbReference>
<dbReference type="Pfam" id="PF00690">
    <property type="entry name" value="Cation_ATPase_N"/>
    <property type="match status" value="1"/>
</dbReference>
<dbReference type="Gene3D" id="2.70.150.10">
    <property type="entry name" value="Calcium-transporting ATPase, cytoplasmic transduction domain A"/>
    <property type="match status" value="1"/>
</dbReference>
<dbReference type="AlphaFoldDB" id="A0AAJ0UHP9"/>
<feature type="transmembrane region" description="Helical" evidence="7">
    <location>
        <begin position="319"/>
        <end position="340"/>
    </location>
</feature>
<reference evidence="9" key="1">
    <citation type="submission" date="2017-05" db="EMBL/GenBank/DDBJ databases">
        <authorList>
            <person name="Imhoff J.F."/>
            <person name="Rahn T."/>
            <person name="Kuenzel S."/>
            <person name="Neulinger S.C."/>
        </authorList>
    </citation>
    <scope>NUCLEOTIDE SEQUENCE</scope>
    <source>
        <strain evidence="9">DSM 4395</strain>
    </source>
</reference>
<dbReference type="NCBIfam" id="TIGR01494">
    <property type="entry name" value="ATPase_P-type"/>
    <property type="match status" value="1"/>
</dbReference>
<dbReference type="PANTHER" id="PTHR43294">
    <property type="entry name" value="SODIUM/POTASSIUM-TRANSPORTING ATPASE SUBUNIT ALPHA"/>
    <property type="match status" value="1"/>
</dbReference>
<dbReference type="InterPro" id="IPR036412">
    <property type="entry name" value="HAD-like_sf"/>
</dbReference>
<dbReference type="SUPFAM" id="SSF81665">
    <property type="entry name" value="Calcium ATPase, transmembrane domain M"/>
    <property type="match status" value="2"/>
</dbReference>
<evidence type="ECO:0000256" key="6">
    <source>
        <dbReference type="SAM" id="MobiDB-lite"/>
    </source>
</evidence>
<dbReference type="RefSeq" id="WP_201246352.1">
    <property type="nucleotide sequence ID" value="NZ_NHSF01000065.1"/>
</dbReference>